<dbReference type="Proteomes" id="UP000054383">
    <property type="component" value="Unassembled WGS sequence"/>
</dbReference>
<gene>
    <name evidence="3" type="ORF">PISL3812_03069</name>
</gene>
<evidence type="ECO:0000259" key="2">
    <source>
        <dbReference type="PROSITE" id="PS50097"/>
    </source>
</evidence>
<dbReference type="Gene3D" id="3.30.710.10">
    <property type="entry name" value="Potassium Channel Kv1.1, Chain A"/>
    <property type="match status" value="1"/>
</dbReference>
<dbReference type="InterPro" id="IPR011333">
    <property type="entry name" value="SKP1/BTB/POZ_sf"/>
</dbReference>
<dbReference type="STRING" id="28573.A0A0U1LTG7"/>
<dbReference type="PANTHER" id="PTHR47843:SF5">
    <property type="entry name" value="BTB_POZ DOMAIN PROTEIN"/>
    <property type="match status" value="1"/>
</dbReference>
<dbReference type="OMA" id="AFFHAQM"/>
<protein>
    <recommendedName>
        <fullName evidence="2">BTB domain-containing protein</fullName>
    </recommendedName>
</protein>
<sequence length="288" mass="32956">MRWLPGGVSHIARYSSINTPKMPMKKKKKDRKSNKSSIFALPEPDDENYTQETQSITSEDDSAEMLNLLASLYLNPRYSDLTIICGTEVFPVHRNIVCPRSAYFARSCGGNFKEALGTIELSDQDPNMIRRVLRFLYTGDYAFEIEGDEEKKDNLGQPSSQDSLIPPEYSGVFNACQFHVRMYPQADYFQIDGLKRRAGKYFRKSFLDRPSKESFEAVIAEIYTSIPECDDQIRDAAIELTMDNLETLRNGTEVILLDGFLKRSPAFAADLCISMLKRRSESYERRDI</sequence>
<dbReference type="EMBL" id="CVMT01000002">
    <property type="protein sequence ID" value="CRG86066.1"/>
    <property type="molecule type" value="Genomic_DNA"/>
</dbReference>
<evidence type="ECO:0000256" key="1">
    <source>
        <dbReference type="SAM" id="MobiDB-lite"/>
    </source>
</evidence>
<proteinExistence type="predicted"/>
<accession>A0A0U1LTG7</accession>
<dbReference type="OrthoDB" id="6359816at2759"/>
<dbReference type="CDD" id="cd18186">
    <property type="entry name" value="BTB_POZ_ZBTB_KLHL-like"/>
    <property type="match status" value="1"/>
</dbReference>
<dbReference type="AlphaFoldDB" id="A0A0U1LTG7"/>
<name>A0A0U1LTG7_TALIS</name>
<reference evidence="3 4" key="1">
    <citation type="submission" date="2015-04" db="EMBL/GenBank/DDBJ databases">
        <authorList>
            <person name="Syromyatnikov M.Y."/>
            <person name="Popov V.N."/>
        </authorList>
    </citation>
    <scope>NUCLEOTIDE SEQUENCE [LARGE SCALE GENOMIC DNA]</scope>
    <source>
        <strain evidence="3">WF-38-12</strain>
    </source>
</reference>
<dbReference type="PROSITE" id="PS50097">
    <property type="entry name" value="BTB"/>
    <property type="match status" value="1"/>
</dbReference>
<dbReference type="InterPro" id="IPR000210">
    <property type="entry name" value="BTB/POZ_dom"/>
</dbReference>
<dbReference type="SUPFAM" id="SSF54695">
    <property type="entry name" value="POZ domain"/>
    <property type="match status" value="1"/>
</dbReference>
<dbReference type="Pfam" id="PF00651">
    <property type="entry name" value="BTB"/>
    <property type="match status" value="1"/>
</dbReference>
<keyword evidence="4" id="KW-1185">Reference proteome</keyword>
<feature type="region of interest" description="Disordered" evidence="1">
    <location>
        <begin position="19"/>
        <end position="49"/>
    </location>
</feature>
<dbReference type="SMART" id="SM00225">
    <property type="entry name" value="BTB"/>
    <property type="match status" value="1"/>
</dbReference>
<evidence type="ECO:0000313" key="3">
    <source>
        <dbReference type="EMBL" id="CRG86066.1"/>
    </source>
</evidence>
<evidence type="ECO:0000313" key="4">
    <source>
        <dbReference type="Proteomes" id="UP000054383"/>
    </source>
</evidence>
<feature type="compositionally biased region" description="Basic residues" evidence="1">
    <location>
        <begin position="23"/>
        <end position="34"/>
    </location>
</feature>
<feature type="domain" description="BTB" evidence="2">
    <location>
        <begin position="79"/>
        <end position="145"/>
    </location>
</feature>
<dbReference type="PANTHER" id="PTHR47843">
    <property type="entry name" value="BTB DOMAIN-CONTAINING PROTEIN-RELATED"/>
    <property type="match status" value="1"/>
</dbReference>
<organism evidence="3 4">
    <name type="scientific">Talaromyces islandicus</name>
    <name type="common">Penicillium islandicum</name>
    <dbReference type="NCBI Taxonomy" id="28573"/>
    <lineage>
        <taxon>Eukaryota</taxon>
        <taxon>Fungi</taxon>
        <taxon>Dikarya</taxon>
        <taxon>Ascomycota</taxon>
        <taxon>Pezizomycotina</taxon>
        <taxon>Eurotiomycetes</taxon>
        <taxon>Eurotiomycetidae</taxon>
        <taxon>Eurotiales</taxon>
        <taxon>Trichocomaceae</taxon>
        <taxon>Talaromyces</taxon>
        <taxon>Talaromyces sect. Islandici</taxon>
    </lineage>
</organism>